<evidence type="ECO:0000313" key="3">
    <source>
        <dbReference type="Proteomes" id="UP001500908"/>
    </source>
</evidence>
<sequence>MALSIRSTSTLIGPGRCWTAIPAAAVRKITAPSLRAKLTGSTSGAAPSEPTKAARPTPPREIRLRRSLAESPWISGTGIAVTELAGRRVAVEPQQAVRGGLQRLCQAVERVPAEAGRGLLQIRHAVGAHPPAFDHLGAAQPKFAAALPDTAPDVVCRRV</sequence>
<comment type="caution">
    <text evidence="2">The sequence shown here is derived from an EMBL/GenBank/DDBJ whole genome shotgun (WGS) entry which is preliminary data.</text>
</comment>
<feature type="region of interest" description="Disordered" evidence="1">
    <location>
        <begin position="38"/>
        <end position="61"/>
    </location>
</feature>
<gene>
    <name evidence="2" type="ORF">GCM10022402_28140</name>
</gene>
<name>A0ABP7FTW3_9ACTN</name>
<evidence type="ECO:0000313" key="2">
    <source>
        <dbReference type="EMBL" id="GAA3747049.1"/>
    </source>
</evidence>
<keyword evidence="3" id="KW-1185">Reference proteome</keyword>
<proteinExistence type="predicted"/>
<reference evidence="3" key="1">
    <citation type="journal article" date="2019" name="Int. J. Syst. Evol. Microbiol.">
        <title>The Global Catalogue of Microorganisms (GCM) 10K type strain sequencing project: providing services to taxonomists for standard genome sequencing and annotation.</title>
        <authorList>
            <consortium name="The Broad Institute Genomics Platform"/>
            <consortium name="The Broad Institute Genome Sequencing Center for Infectious Disease"/>
            <person name="Wu L."/>
            <person name="Ma J."/>
        </authorList>
    </citation>
    <scope>NUCLEOTIDE SEQUENCE [LARGE SCALE GENOMIC DNA]</scope>
    <source>
        <strain evidence="3">JCM 17137</strain>
    </source>
</reference>
<dbReference type="EMBL" id="BAABDD010000011">
    <property type="protein sequence ID" value="GAA3747049.1"/>
    <property type="molecule type" value="Genomic_DNA"/>
</dbReference>
<evidence type="ECO:0000256" key="1">
    <source>
        <dbReference type="SAM" id="MobiDB-lite"/>
    </source>
</evidence>
<organism evidence="2 3">
    <name type="scientific">Salinactinospora qingdaonensis</name>
    <dbReference type="NCBI Taxonomy" id="702744"/>
    <lineage>
        <taxon>Bacteria</taxon>
        <taxon>Bacillati</taxon>
        <taxon>Actinomycetota</taxon>
        <taxon>Actinomycetes</taxon>
        <taxon>Streptosporangiales</taxon>
        <taxon>Nocardiopsidaceae</taxon>
        <taxon>Salinactinospora</taxon>
    </lineage>
</organism>
<dbReference type="Proteomes" id="UP001500908">
    <property type="component" value="Unassembled WGS sequence"/>
</dbReference>
<protein>
    <submittedName>
        <fullName evidence="2">Uncharacterized protein</fullName>
    </submittedName>
</protein>
<accession>A0ABP7FTW3</accession>